<dbReference type="PANTHER" id="PTHR10705:SF0">
    <property type="entry name" value="DOLICHYL-DIPHOSPHOOLIGOSACCHARIDE--PROTEIN GLYCOSYLTRANSFERASE SUBUNIT DAD1"/>
    <property type="match status" value="1"/>
</dbReference>
<keyword evidence="7 8" id="KW-0472">Membrane</keyword>
<evidence type="ECO:0000256" key="4">
    <source>
        <dbReference type="ARBA" id="ARBA00022692"/>
    </source>
</evidence>
<evidence type="ECO:0000313" key="10">
    <source>
        <dbReference type="Proteomes" id="UP001476247"/>
    </source>
</evidence>
<reference evidence="9 10" key="1">
    <citation type="submission" date="2024-04" db="EMBL/GenBank/DDBJ databases">
        <title>genome sequences of Mucor flavus KT1a and Helicostylum pulchrum KT1b strains isolation_sourced from the surface of a dry-aged beef.</title>
        <authorList>
            <person name="Toyotome T."/>
            <person name="Hosono M."/>
            <person name="Torimaru M."/>
            <person name="Fukuda K."/>
            <person name="Mikami N."/>
        </authorList>
    </citation>
    <scope>NUCLEOTIDE SEQUENCE [LARGE SCALE GENOMIC DNA]</scope>
    <source>
        <strain evidence="9 10">KT1b</strain>
    </source>
</reference>
<sequence length="126" mass="14221">MDQLQVATQKFISGYKKDTPSSLKLIDVYLVYILTTGIIQFVYMVLAGTFPYNAFLGGFISTVGSFVLASNLRIQTNFENKDEFKTISPESVVLKIDKEGFKKPYTALIEIFDSLKANGFEHFVQK</sequence>
<feature type="transmembrane region" description="Helical" evidence="8">
    <location>
        <begin position="52"/>
        <end position="72"/>
    </location>
</feature>
<organism evidence="9 10">
    <name type="scientific">Helicostylum pulchrum</name>
    <dbReference type="NCBI Taxonomy" id="562976"/>
    <lineage>
        <taxon>Eukaryota</taxon>
        <taxon>Fungi</taxon>
        <taxon>Fungi incertae sedis</taxon>
        <taxon>Mucoromycota</taxon>
        <taxon>Mucoromycotina</taxon>
        <taxon>Mucoromycetes</taxon>
        <taxon>Mucorales</taxon>
        <taxon>Mucorineae</taxon>
        <taxon>Mucoraceae</taxon>
        <taxon>Helicostylum</taxon>
    </lineage>
</organism>
<keyword evidence="10" id="KW-1185">Reference proteome</keyword>
<name>A0ABP9XVU8_9FUNG</name>
<proteinExistence type="inferred from homology"/>
<evidence type="ECO:0000256" key="8">
    <source>
        <dbReference type="RuleBase" id="RU361136"/>
    </source>
</evidence>
<accession>A0ABP9XVU8</accession>
<evidence type="ECO:0000256" key="5">
    <source>
        <dbReference type="ARBA" id="ARBA00022824"/>
    </source>
</evidence>
<comment type="subcellular location">
    <subcellularLocation>
        <location evidence="1 8">Endoplasmic reticulum membrane</location>
        <topology evidence="1 8">Multi-pass membrane protein</topology>
    </subcellularLocation>
</comment>
<feature type="transmembrane region" description="Helical" evidence="8">
    <location>
        <begin position="26"/>
        <end position="46"/>
    </location>
</feature>
<comment type="pathway">
    <text evidence="2 8">Protein modification; protein glycosylation.</text>
</comment>
<evidence type="ECO:0000256" key="1">
    <source>
        <dbReference type="ARBA" id="ARBA00004477"/>
    </source>
</evidence>
<keyword evidence="4 8" id="KW-0812">Transmembrane</keyword>
<dbReference type="PANTHER" id="PTHR10705">
    <property type="entry name" value="DOLICHYL-DIPHOSPHOOLIGOSACCHARIDE--PROTEIN GLYCOSYLTRANSFERASE SUBUNIT DAD1"/>
    <property type="match status" value="1"/>
</dbReference>
<evidence type="ECO:0000256" key="3">
    <source>
        <dbReference type="ARBA" id="ARBA00009386"/>
    </source>
</evidence>
<keyword evidence="6 8" id="KW-1133">Transmembrane helix</keyword>
<dbReference type="EMBL" id="BAABUJ010000011">
    <property type="protein sequence ID" value="GAA5798836.1"/>
    <property type="molecule type" value="Genomic_DNA"/>
</dbReference>
<dbReference type="InterPro" id="IPR003038">
    <property type="entry name" value="DAD/Ost2"/>
</dbReference>
<protein>
    <recommendedName>
        <fullName evidence="8">Dolichyl-diphosphooligosaccharide--protein glycosyltransferase subunit OST2</fullName>
        <shortName evidence="8">Oligosaccharyl transferase subunit OST2</shortName>
    </recommendedName>
</protein>
<comment type="caution">
    <text evidence="9">The sequence shown here is derived from an EMBL/GenBank/DDBJ whole genome shotgun (WGS) entry which is preliminary data.</text>
</comment>
<gene>
    <name evidence="9" type="ORF">HPULCUR_004242</name>
</gene>
<evidence type="ECO:0000256" key="2">
    <source>
        <dbReference type="ARBA" id="ARBA00004922"/>
    </source>
</evidence>
<dbReference type="Proteomes" id="UP001476247">
    <property type="component" value="Unassembled WGS sequence"/>
</dbReference>
<keyword evidence="5 8" id="KW-0256">Endoplasmic reticulum</keyword>
<evidence type="ECO:0000256" key="7">
    <source>
        <dbReference type="ARBA" id="ARBA00023136"/>
    </source>
</evidence>
<dbReference type="Pfam" id="PF02109">
    <property type="entry name" value="DAD"/>
    <property type="match status" value="1"/>
</dbReference>
<comment type="caution">
    <text evidence="8">Lacks conserved residue(s) required for the propagation of feature annotation.</text>
</comment>
<comment type="subunit">
    <text evidence="8">Component of the oligosaccharyltransferase (OST) complex.</text>
</comment>
<evidence type="ECO:0000313" key="9">
    <source>
        <dbReference type="EMBL" id="GAA5798836.1"/>
    </source>
</evidence>
<evidence type="ECO:0000256" key="6">
    <source>
        <dbReference type="ARBA" id="ARBA00022989"/>
    </source>
</evidence>
<comment type="function">
    <text evidence="8">Subunit of the oligosaccharyl transferase (OST) complex that catalyzes the initial transfer of a defined glycan (Glc(3)Man(9)GlcNAc(2) in eukaryotes) from the lipid carrier dolichol-pyrophosphate to an asparagine residue within an Asn-X-Ser/Thr consensus motif in nascent polypeptide chains, the first step in protein N-glycosylation. N-glycosylation occurs cotranslationally and the complex associates with the Sec61 complex at the channel-forming translocon complex that mediates protein translocation across the endoplasmic reticulum (ER). All subunits are required for a maximal enzyme activity.</text>
</comment>
<comment type="similarity">
    <text evidence="3 8">Belongs to the DAD/OST2 family.</text>
</comment>